<dbReference type="InterPro" id="IPR001789">
    <property type="entry name" value="Sig_transdc_resp-reg_receiver"/>
</dbReference>
<dbReference type="GO" id="GO:0000160">
    <property type="term" value="P:phosphorelay signal transduction system"/>
    <property type="evidence" value="ECO:0007669"/>
    <property type="project" value="InterPro"/>
</dbReference>
<feature type="modified residue" description="4-aspartylphosphate" evidence="4">
    <location>
        <position position="52"/>
    </location>
</feature>
<protein>
    <submittedName>
        <fullName evidence="6">Response regulator</fullName>
    </submittedName>
</protein>
<evidence type="ECO:0000256" key="4">
    <source>
        <dbReference type="PROSITE-ProRule" id="PRU00169"/>
    </source>
</evidence>
<evidence type="ECO:0000256" key="2">
    <source>
        <dbReference type="ARBA" id="ARBA00023015"/>
    </source>
</evidence>
<dbReference type="SUPFAM" id="SSF52172">
    <property type="entry name" value="CheY-like"/>
    <property type="match status" value="1"/>
</dbReference>
<dbReference type="PANTHER" id="PTHR44591">
    <property type="entry name" value="STRESS RESPONSE REGULATOR PROTEIN 1"/>
    <property type="match status" value="1"/>
</dbReference>
<proteinExistence type="predicted"/>
<dbReference type="Gene3D" id="3.40.50.2300">
    <property type="match status" value="1"/>
</dbReference>
<dbReference type="EMBL" id="CP157484">
    <property type="protein sequence ID" value="XBO37774.1"/>
    <property type="molecule type" value="Genomic_DNA"/>
</dbReference>
<evidence type="ECO:0000256" key="3">
    <source>
        <dbReference type="ARBA" id="ARBA00023163"/>
    </source>
</evidence>
<dbReference type="InterPro" id="IPR050595">
    <property type="entry name" value="Bact_response_regulator"/>
</dbReference>
<dbReference type="SMART" id="SM00448">
    <property type="entry name" value="REC"/>
    <property type="match status" value="1"/>
</dbReference>
<evidence type="ECO:0000313" key="6">
    <source>
        <dbReference type="EMBL" id="XBO37774.1"/>
    </source>
</evidence>
<dbReference type="Pfam" id="PF00072">
    <property type="entry name" value="Response_reg"/>
    <property type="match status" value="1"/>
</dbReference>
<keyword evidence="1 4" id="KW-0597">Phosphoprotein</keyword>
<dbReference type="PROSITE" id="PS50110">
    <property type="entry name" value="RESPONSE_REGULATORY"/>
    <property type="match status" value="1"/>
</dbReference>
<sequence>MMKCLVVDDSPVIRKVARRILEGLDFHVEEAEDGQQALALCQRDMPDAVLVDAVMPVMDGYEFLKTLRRTAGGSAPKALMWNTEYDVALVARAIHSGADDVLMKPFDRALVVEKLAQVGLA</sequence>
<evidence type="ECO:0000256" key="1">
    <source>
        <dbReference type="ARBA" id="ARBA00022553"/>
    </source>
</evidence>
<organism evidence="6">
    <name type="scientific">Alsobacter sp. KACC 23698</name>
    <dbReference type="NCBI Taxonomy" id="3149229"/>
    <lineage>
        <taxon>Bacteria</taxon>
        <taxon>Pseudomonadati</taxon>
        <taxon>Pseudomonadota</taxon>
        <taxon>Alphaproteobacteria</taxon>
        <taxon>Hyphomicrobiales</taxon>
        <taxon>Alsobacteraceae</taxon>
        <taxon>Alsobacter</taxon>
    </lineage>
</organism>
<evidence type="ECO:0000259" key="5">
    <source>
        <dbReference type="PROSITE" id="PS50110"/>
    </source>
</evidence>
<dbReference type="InterPro" id="IPR011006">
    <property type="entry name" value="CheY-like_superfamily"/>
</dbReference>
<dbReference type="PANTHER" id="PTHR44591:SF3">
    <property type="entry name" value="RESPONSE REGULATORY DOMAIN-CONTAINING PROTEIN"/>
    <property type="match status" value="1"/>
</dbReference>
<dbReference type="RefSeq" id="WP_406854600.1">
    <property type="nucleotide sequence ID" value="NZ_CP157484.1"/>
</dbReference>
<keyword evidence="2" id="KW-0805">Transcription regulation</keyword>
<name>A0AAU7JC99_9HYPH</name>
<reference evidence="6" key="1">
    <citation type="submission" date="2024-05" db="EMBL/GenBank/DDBJ databases">
        <authorList>
            <person name="Kim S."/>
            <person name="Heo J."/>
            <person name="Choi H."/>
            <person name="Choi Y."/>
            <person name="Kwon S.-W."/>
            <person name="Kim Y."/>
        </authorList>
    </citation>
    <scope>NUCLEOTIDE SEQUENCE</scope>
    <source>
        <strain evidence="6">KACC 23698</strain>
    </source>
</reference>
<gene>
    <name evidence="6" type="ORF">ABEG18_18900</name>
</gene>
<keyword evidence="3" id="KW-0804">Transcription</keyword>
<accession>A0AAU7JC99</accession>
<dbReference type="AlphaFoldDB" id="A0AAU7JC99"/>
<feature type="domain" description="Response regulatory" evidence="5">
    <location>
        <begin position="3"/>
        <end position="119"/>
    </location>
</feature>